<keyword evidence="4" id="KW-1185">Reference proteome</keyword>
<dbReference type="SUPFAM" id="SSF53474">
    <property type="entry name" value="alpha/beta-Hydrolases"/>
    <property type="match status" value="1"/>
</dbReference>
<evidence type="ECO:0000259" key="2">
    <source>
        <dbReference type="Pfam" id="PF20434"/>
    </source>
</evidence>
<dbReference type="RefSeq" id="WP_041501449.1">
    <property type="nucleotide sequence ID" value="NZ_BJDV01000010.1"/>
</dbReference>
<gene>
    <name evidence="3" type="ORF">JP39_09505</name>
</gene>
<dbReference type="Pfam" id="PF20434">
    <property type="entry name" value="BD-FAE"/>
    <property type="match status" value="1"/>
</dbReference>
<name>A0A0K2LEG4_9LACO</name>
<evidence type="ECO:0000256" key="1">
    <source>
        <dbReference type="ARBA" id="ARBA00022801"/>
    </source>
</evidence>
<proteinExistence type="predicted"/>
<dbReference type="GO" id="GO:0016787">
    <property type="term" value="F:hydrolase activity"/>
    <property type="evidence" value="ECO:0007669"/>
    <property type="project" value="UniProtKB-KW"/>
</dbReference>
<reference evidence="3 4" key="1">
    <citation type="submission" date="2015-08" db="EMBL/GenBank/DDBJ databases">
        <title>Genomic sequence of Lactobacillus heilongjiangensis DSM 28069, isolated from Chinese traditional pickle.</title>
        <authorList>
            <person name="Jiang X."/>
            <person name="Zheng B."/>
            <person name="Cheng H."/>
        </authorList>
    </citation>
    <scope>NUCLEOTIDE SEQUENCE [LARGE SCALE GENOMIC DNA]</scope>
    <source>
        <strain evidence="3 4">DSM 28069</strain>
    </source>
</reference>
<dbReference type="AlphaFoldDB" id="A0A0K2LEG4"/>
<dbReference type="InterPro" id="IPR029058">
    <property type="entry name" value="AB_hydrolase_fold"/>
</dbReference>
<keyword evidence="1" id="KW-0378">Hydrolase</keyword>
<accession>A0A0K2LEG4</accession>
<sequence length="277" mass="31353">MKIEERKLKISDHEFTVKGYWLDQISDFGKPVDYPVVIICPGGGFTFHSGREEEPLALRYNSFGMHAVVLEYKLIGDTPVYPMALQEMAKTIDWINQQPDSMHIDKDKIILAGFSAGAHIVAAYNGIGPNPTLRKKYQIERYKGQHAAVILGYPVIDMTMKDSFPDDDKVLHEISTDESLWKSQELLNKDSKPAFVWQTRTDDLVNVMNSLVYVEKMVQLGLPAEFHMFGSGIHGLGLATYVTKKPGKDKYLNKRASGWMDLSLTWLEMMNLLGSAY</sequence>
<dbReference type="KEGG" id="lhi:JP39_09505"/>
<dbReference type="Proteomes" id="UP000061546">
    <property type="component" value="Chromosome"/>
</dbReference>
<evidence type="ECO:0000313" key="3">
    <source>
        <dbReference type="EMBL" id="ALB29568.1"/>
    </source>
</evidence>
<dbReference type="OrthoDB" id="9794725at2"/>
<protein>
    <submittedName>
        <fullName evidence="3">Esterase</fullName>
    </submittedName>
</protein>
<feature type="domain" description="BD-FAE-like" evidence="2">
    <location>
        <begin position="33"/>
        <end position="216"/>
    </location>
</feature>
<dbReference type="PANTHER" id="PTHR48081">
    <property type="entry name" value="AB HYDROLASE SUPERFAMILY PROTEIN C4A8.06C"/>
    <property type="match status" value="1"/>
</dbReference>
<dbReference type="InterPro" id="IPR050300">
    <property type="entry name" value="GDXG_lipolytic_enzyme"/>
</dbReference>
<dbReference type="EMBL" id="CP012559">
    <property type="protein sequence ID" value="ALB29568.1"/>
    <property type="molecule type" value="Genomic_DNA"/>
</dbReference>
<evidence type="ECO:0000313" key="4">
    <source>
        <dbReference type="Proteomes" id="UP000061546"/>
    </source>
</evidence>
<dbReference type="STRING" id="1074467.JP39_09505"/>
<dbReference type="Gene3D" id="3.40.50.1820">
    <property type="entry name" value="alpha/beta hydrolase"/>
    <property type="match status" value="1"/>
</dbReference>
<organism evidence="3 4">
    <name type="scientific">Companilactobacillus heilongjiangensis</name>
    <dbReference type="NCBI Taxonomy" id="1074467"/>
    <lineage>
        <taxon>Bacteria</taxon>
        <taxon>Bacillati</taxon>
        <taxon>Bacillota</taxon>
        <taxon>Bacilli</taxon>
        <taxon>Lactobacillales</taxon>
        <taxon>Lactobacillaceae</taxon>
        <taxon>Companilactobacillus</taxon>
    </lineage>
</organism>
<dbReference type="InterPro" id="IPR049492">
    <property type="entry name" value="BD-FAE-like_dom"/>
</dbReference>